<accession>A0ABD5U9T8</accession>
<feature type="compositionally biased region" description="Basic and acidic residues" evidence="1">
    <location>
        <begin position="104"/>
        <end position="134"/>
    </location>
</feature>
<evidence type="ECO:0000313" key="2">
    <source>
        <dbReference type="EMBL" id="MFC6836968.1"/>
    </source>
</evidence>
<name>A0ABD5U9T8_9EURY</name>
<organism evidence="2 3">
    <name type="scientific">Halomarina ordinaria</name>
    <dbReference type="NCBI Taxonomy" id="3033939"/>
    <lineage>
        <taxon>Archaea</taxon>
        <taxon>Methanobacteriati</taxon>
        <taxon>Methanobacteriota</taxon>
        <taxon>Stenosarchaea group</taxon>
        <taxon>Halobacteria</taxon>
        <taxon>Halobacteriales</taxon>
        <taxon>Natronomonadaceae</taxon>
        <taxon>Halomarina</taxon>
    </lineage>
</organism>
<sequence length="142" mass="16347">MTDDLSETEREALHELTLGLEHIYRGYGDLLSCHHRIGGGMDHLHDAEELLREAGHTEFADALRDEHLPAGAIEDMWTYELVDTFRENFLADVTTFEERVREDLADGERHVTEREQQRQWRERAEGWTAKRGDGEEGGANAE</sequence>
<evidence type="ECO:0000313" key="3">
    <source>
        <dbReference type="Proteomes" id="UP001596406"/>
    </source>
</evidence>
<dbReference type="EMBL" id="JBHSXM010000001">
    <property type="protein sequence ID" value="MFC6836968.1"/>
    <property type="molecule type" value="Genomic_DNA"/>
</dbReference>
<comment type="caution">
    <text evidence="2">The sequence shown here is derived from an EMBL/GenBank/DDBJ whole genome shotgun (WGS) entry which is preliminary data.</text>
</comment>
<feature type="region of interest" description="Disordered" evidence="1">
    <location>
        <begin position="104"/>
        <end position="142"/>
    </location>
</feature>
<proteinExistence type="predicted"/>
<keyword evidence="3" id="KW-1185">Reference proteome</keyword>
<evidence type="ECO:0000256" key="1">
    <source>
        <dbReference type="SAM" id="MobiDB-lite"/>
    </source>
</evidence>
<protein>
    <submittedName>
        <fullName evidence="2">Uncharacterized protein</fullName>
    </submittedName>
</protein>
<reference evidence="2 3" key="1">
    <citation type="journal article" date="2019" name="Int. J. Syst. Evol. Microbiol.">
        <title>The Global Catalogue of Microorganisms (GCM) 10K type strain sequencing project: providing services to taxonomists for standard genome sequencing and annotation.</title>
        <authorList>
            <consortium name="The Broad Institute Genomics Platform"/>
            <consortium name="The Broad Institute Genome Sequencing Center for Infectious Disease"/>
            <person name="Wu L."/>
            <person name="Ma J."/>
        </authorList>
    </citation>
    <scope>NUCLEOTIDE SEQUENCE [LARGE SCALE GENOMIC DNA]</scope>
    <source>
        <strain evidence="2 3">PSRA2</strain>
    </source>
</reference>
<dbReference type="RefSeq" id="WP_304448641.1">
    <property type="nucleotide sequence ID" value="NZ_JARRAH010000001.1"/>
</dbReference>
<dbReference type="Proteomes" id="UP001596406">
    <property type="component" value="Unassembled WGS sequence"/>
</dbReference>
<dbReference type="AlphaFoldDB" id="A0ABD5U9T8"/>
<gene>
    <name evidence="2" type="ORF">ACFQHK_10650</name>
</gene>